<dbReference type="OrthoDB" id="3068660at2759"/>
<evidence type="ECO:0000256" key="1">
    <source>
        <dbReference type="SAM" id="Phobius"/>
    </source>
</evidence>
<keyword evidence="1" id="KW-0812">Transmembrane</keyword>
<keyword evidence="3" id="KW-1185">Reference proteome</keyword>
<feature type="transmembrane region" description="Helical" evidence="1">
    <location>
        <begin position="12"/>
        <end position="31"/>
    </location>
</feature>
<keyword evidence="1" id="KW-0472">Membrane</keyword>
<evidence type="ECO:0000313" key="3">
    <source>
        <dbReference type="Proteomes" id="UP000307440"/>
    </source>
</evidence>
<dbReference type="Proteomes" id="UP000307440">
    <property type="component" value="Unassembled WGS sequence"/>
</dbReference>
<protein>
    <submittedName>
        <fullName evidence="2">Uncharacterized protein</fullName>
    </submittedName>
</protein>
<proteinExistence type="predicted"/>
<dbReference type="AlphaFoldDB" id="A0A5C3L6N5"/>
<gene>
    <name evidence="2" type="ORF">FA15DRAFT_701088</name>
</gene>
<evidence type="ECO:0000313" key="2">
    <source>
        <dbReference type="EMBL" id="TFK28420.1"/>
    </source>
</evidence>
<organism evidence="2 3">
    <name type="scientific">Coprinopsis marcescibilis</name>
    <name type="common">Agaric fungus</name>
    <name type="synonym">Psathyrella marcescibilis</name>
    <dbReference type="NCBI Taxonomy" id="230819"/>
    <lineage>
        <taxon>Eukaryota</taxon>
        <taxon>Fungi</taxon>
        <taxon>Dikarya</taxon>
        <taxon>Basidiomycota</taxon>
        <taxon>Agaricomycotina</taxon>
        <taxon>Agaricomycetes</taxon>
        <taxon>Agaricomycetidae</taxon>
        <taxon>Agaricales</taxon>
        <taxon>Agaricineae</taxon>
        <taxon>Psathyrellaceae</taxon>
        <taxon>Coprinopsis</taxon>
    </lineage>
</organism>
<dbReference type="EMBL" id="ML210156">
    <property type="protein sequence ID" value="TFK28420.1"/>
    <property type="molecule type" value="Genomic_DNA"/>
</dbReference>
<reference evidence="2 3" key="1">
    <citation type="journal article" date="2019" name="Nat. Ecol. Evol.">
        <title>Megaphylogeny resolves global patterns of mushroom evolution.</title>
        <authorList>
            <person name="Varga T."/>
            <person name="Krizsan K."/>
            <person name="Foldi C."/>
            <person name="Dima B."/>
            <person name="Sanchez-Garcia M."/>
            <person name="Sanchez-Ramirez S."/>
            <person name="Szollosi G.J."/>
            <person name="Szarkandi J.G."/>
            <person name="Papp V."/>
            <person name="Albert L."/>
            <person name="Andreopoulos W."/>
            <person name="Angelini C."/>
            <person name="Antonin V."/>
            <person name="Barry K.W."/>
            <person name="Bougher N.L."/>
            <person name="Buchanan P."/>
            <person name="Buyck B."/>
            <person name="Bense V."/>
            <person name="Catcheside P."/>
            <person name="Chovatia M."/>
            <person name="Cooper J."/>
            <person name="Damon W."/>
            <person name="Desjardin D."/>
            <person name="Finy P."/>
            <person name="Geml J."/>
            <person name="Haridas S."/>
            <person name="Hughes K."/>
            <person name="Justo A."/>
            <person name="Karasinski D."/>
            <person name="Kautmanova I."/>
            <person name="Kiss B."/>
            <person name="Kocsube S."/>
            <person name="Kotiranta H."/>
            <person name="LaButti K.M."/>
            <person name="Lechner B.E."/>
            <person name="Liimatainen K."/>
            <person name="Lipzen A."/>
            <person name="Lukacs Z."/>
            <person name="Mihaltcheva S."/>
            <person name="Morgado L.N."/>
            <person name="Niskanen T."/>
            <person name="Noordeloos M.E."/>
            <person name="Ohm R.A."/>
            <person name="Ortiz-Santana B."/>
            <person name="Ovrebo C."/>
            <person name="Racz N."/>
            <person name="Riley R."/>
            <person name="Savchenko A."/>
            <person name="Shiryaev A."/>
            <person name="Soop K."/>
            <person name="Spirin V."/>
            <person name="Szebenyi C."/>
            <person name="Tomsovsky M."/>
            <person name="Tulloss R.E."/>
            <person name="Uehling J."/>
            <person name="Grigoriev I.V."/>
            <person name="Vagvolgyi C."/>
            <person name="Papp T."/>
            <person name="Martin F.M."/>
            <person name="Miettinen O."/>
            <person name="Hibbett D.S."/>
            <person name="Nagy L.G."/>
        </authorList>
    </citation>
    <scope>NUCLEOTIDE SEQUENCE [LARGE SCALE GENOMIC DNA]</scope>
    <source>
        <strain evidence="2 3">CBS 121175</strain>
    </source>
</reference>
<accession>A0A5C3L6N5</accession>
<feature type="transmembrane region" description="Helical" evidence="1">
    <location>
        <begin position="74"/>
        <end position="93"/>
    </location>
</feature>
<sequence>MEPLALSALKWPSILLGAYVLYHFTLYLIGFRTTGVAKKSLAASVQSKYYGAYTSGNFSKLQAQGTMGATSLSWGDWVGTAVTVFSLLAWFVGDKVQM</sequence>
<dbReference type="Gene3D" id="6.10.110.10">
    <property type="match status" value="1"/>
</dbReference>
<name>A0A5C3L6N5_COPMA</name>
<dbReference type="InterPro" id="IPR038213">
    <property type="entry name" value="IFI6/IFI27-like_sf"/>
</dbReference>
<keyword evidence="1" id="KW-1133">Transmembrane helix</keyword>